<protein>
    <submittedName>
        <fullName evidence="3">Uncharacterized protein</fullName>
    </submittedName>
</protein>
<feature type="compositionally biased region" description="Polar residues" evidence="1">
    <location>
        <begin position="1"/>
        <end position="12"/>
    </location>
</feature>
<keyword evidence="2" id="KW-1185">Reference proteome</keyword>
<dbReference type="Proteomes" id="UP000887572">
    <property type="component" value="Unplaced"/>
</dbReference>
<evidence type="ECO:0000256" key="1">
    <source>
        <dbReference type="SAM" id="MobiDB-lite"/>
    </source>
</evidence>
<feature type="region of interest" description="Disordered" evidence="1">
    <location>
        <begin position="1"/>
        <end position="31"/>
    </location>
</feature>
<proteinExistence type="predicted"/>
<evidence type="ECO:0000313" key="3">
    <source>
        <dbReference type="WBParaSite" id="Gr19_v10_g7706.t1"/>
    </source>
</evidence>
<reference evidence="3" key="1">
    <citation type="submission" date="2022-11" db="UniProtKB">
        <authorList>
            <consortium name="WormBaseParasite"/>
        </authorList>
    </citation>
    <scope>IDENTIFICATION</scope>
</reference>
<feature type="region of interest" description="Disordered" evidence="1">
    <location>
        <begin position="104"/>
        <end position="151"/>
    </location>
</feature>
<organism evidence="2 3">
    <name type="scientific">Globodera rostochiensis</name>
    <name type="common">Golden nematode worm</name>
    <name type="synonym">Heterodera rostochiensis</name>
    <dbReference type="NCBI Taxonomy" id="31243"/>
    <lineage>
        <taxon>Eukaryota</taxon>
        <taxon>Metazoa</taxon>
        <taxon>Ecdysozoa</taxon>
        <taxon>Nematoda</taxon>
        <taxon>Chromadorea</taxon>
        <taxon>Rhabditida</taxon>
        <taxon>Tylenchina</taxon>
        <taxon>Tylenchomorpha</taxon>
        <taxon>Tylenchoidea</taxon>
        <taxon>Heteroderidae</taxon>
        <taxon>Heteroderinae</taxon>
        <taxon>Globodera</taxon>
    </lineage>
</organism>
<dbReference type="WBParaSite" id="Gr19_v10_g7706.t1">
    <property type="protein sequence ID" value="Gr19_v10_g7706.t1"/>
    <property type="gene ID" value="Gr19_v10_g7706"/>
</dbReference>
<evidence type="ECO:0000313" key="2">
    <source>
        <dbReference type="Proteomes" id="UP000887572"/>
    </source>
</evidence>
<name>A0A914I7T5_GLORO</name>
<accession>A0A914I7T5</accession>
<feature type="compositionally biased region" description="Pro residues" evidence="1">
    <location>
        <begin position="108"/>
        <end position="121"/>
    </location>
</feature>
<dbReference type="AlphaFoldDB" id="A0A914I7T5"/>
<sequence length="151" mass="16926">MGSNYSSANSAPYQYAFPPRKKRKMRSSESNHFDKNYLIEGTQFWAEKQYRKDSYFFQTSKRQNRENFAEIYGKAPTEYGSRSVSCWAFSCSSPSSSCSVLKKSAVLPSPPRPPSSAPWPLPVQQNAAKNGAQRGSRPPVGIRAKYLPTLG</sequence>